<keyword evidence="1" id="KW-1133">Transmembrane helix</keyword>
<dbReference type="EMBL" id="SPQT01000002">
    <property type="protein sequence ID" value="TFV49674.1"/>
    <property type="molecule type" value="Genomic_DNA"/>
</dbReference>
<sequence>MNCFRLIFAVLAVLLAQPALSDELRPGYLELRQTGAGSYHLLFKIPARGEEVRLAIYVRLPDGTQDTSLPRASLSDGAYVERRAIRRDGGLAGQAVSIEGLSATSTDVLVRIESLEGAIQTERLSPTKTSFVVQAVPGSGEVAATYLRLGVEHILFGFDHLLFVLALVILVRDWRRVAITVTAFTIAHSITLAAATLGFVKVPGPPMEATIALSIMLVAVEILNARRGKPSLSARLPWLVAFSFGLLHGFGFAGALAEVGLPHHAIPIALLFFNLGVEIGQLAFVAAVLLSGNLLRTAMEFRHRPALVQLTANQLDIVAAYAIGAVAAFWLIERTSAFFVLAAIAA</sequence>
<accession>A0A4Y9M389</accession>
<dbReference type="OrthoDB" id="9808870at2"/>
<feature type="transmembrane region" description="Helical" evidence="1">
    <location>
        <begin position="206"/>
        <end position="224"/>
    </location>
</feature>
<feature type="transmembrane region" description="Helical" evidence="1">
    <location>
        <begin position="178"/>
        <end position="200"/>
    </location>
</feature>
<organism evidence="3 4">
    <name type="scientific">Bradyrhizobium niftali</name>
    <dbReference type="NCBI Taxonomy" id="2560055"/>
    <lineage>
        <taxon>Bacteria</taxon>
        <taxon>Pseudomonadati</taxon>
        <taxon>Pseudomonadota</taxon>
        <taxon>Alphaproteobacteria</taxon>
        <taxon>Hyphomicrobiales</taxon>
        <taxon>Nitrobacteraceae</taxon>
        <taxon>Bradyrhizobium</taxon>
    </lineage>
</organism>
<dbReference type="RefSeq" id="WP_135173321.1">
    <property type="nucleotide sequence ID" value="NZ_SPQT01000002.1"/>
</dbReference>
<feature type="transmembrane region" description="Helical" evidence="1">
    <location>
        <begin position="315"/>
        <end position="332"/>
    </location>
</feature>
<dbReference type="Pfam" id="PF13795">
    <property type="entry name" value="HupE_UreJ_2"/>
    <property type="match status" value="1"/>
</dbReference>
<keyword evidence="2" id="KW-0732">Signal</keyword>
<evidence type="ECO:0000313" key="3">
    <source>
        <dbReference type="EMBL" id="TFV49674.1"/>
    </source>
</evidence>
<keyword evidence="1" id="KW-0812">Transmembrane</keyword>
<feature type="transmembrane region" description="Helical" evidence="1">
    <location>
        <begin position="236"/>
        <end position="256"/>
    </location>
</feature>
<comment type="caution">
    <text evidence="3">The sequence shown here is derived from an EMBL/GenBank/DDBJ whole genome shotgun (WGS) entry which is preliminary data.</text>
</comment>
<dbReference type="AlphaFoldDB" id="A0A4Y9M389"/>
<evidence type="ECO:0000256" key="2">
    <source>
        <dbReference type="SAM" id="SignalP"/>
    </source>
</evidence>
<keyword evidence="1" id="KW-0472">Membrane</keyword>
<evidence type="ECO:0000313" key="4">
    <source>
        <dbReference type="Proteomes" id="UP000297966"/>
    </source>
</evidence>
<feature type="transmembrane region" description="Helical" evidence="1">
    <location>
        <begin position="154"/>
        <end position="171"/>
    </location>
</feature>
<reference evidence="3 4" key="1">
    <citation type="submission" date="2019-03" db="EMBL/GenBank/DDBJ databases">
        <title>Bradyrhizobium diversity isolated from nodules of Chamaecrista fasciculata.</title>
        <authorList>
            <person name="Klepa M.S."/>
            <person name="Urquiaga M.O."/>
            <person name="Hungria M."/>
            <person name="Delamuta J.R."/>
        </authorList>
    </citation>
    <scope>NUCLEOTIDE SEQUENCE [LARGE SCALE GENOMIC DNA]</scope>
    <source>
        <strain evidence="3 4">CNPSo 3448</strain>
    </source>
</reference>
<feature type="chain" id="PRO_5021222138" evidence="2">
    <location>
        <begin position="22"/>
        <end position="346"/>
    </location>
</feature>
<gene>
    <name evidence="3" type="ORF">E4K65_05645</name>
</gene>
<feature type="transmembrane region" description="Helical" evidence="1">
    <location>
        <begin position="268"/>
        <end position="295"/>
    </location>
</feature>
<feature type="signal peptide" evidence="2">
    <location>
        <begin position="1"/>
        <end position="21"/>
    </location>
</feature>
<name>A0A4Y9M389_9BRAD</name>
<proteinExistence type="predicted"/>
<dbReference type="InterPro" id="IPR032809">
    <property type="entry name" value="Put_HupE_UreJ"/>
</dbReference>
<evidence type="ECO:0000256" key="1">
    <source>
        <dbReference type="SAM" id="Phobius"/>
    </source>
</evidence>
<keyword evidence="4" id="KW-1185">Reference proteome</keyword>
<protein>
    <submittedName>
        <fullName evidence="3">HupE/UreJ family protein</fullName>
    </submittedName>
</protein>
<dbReference type="Proteomes" id="UP000297966">
    <property type="component" value="Unassembled WGS sequence"/>
</dbReference>